<comment type="caution">
    <text evidence="10">The sequence shown here is derived from an EMBL/GenBank/DDBJ whole genome shotgun (WGS) entry which is preliminary data.</text>
</comment>
<dbReference type="PANTHER" id="PTHR24243">
    <property type="entry name" value="G-PROTEIN COUPLED RECEPTOR"/>
    <property type="match status" value="1"/>
</dbReference>
<evidence type="ECO:0000256" key="7">
    <source>
        <dbReference type="ARBA" id="ARBA00023224"/>
    </source>
</evidence>
<keyword evidence="7" id="KW-0807">Transducer</keyword>
<evidence type="ECO:0000256" key="4">
    <source>
        <dbReference type="ARBA" id="ARBA00023040"/>
    </source>
</evidence>
<reference evidence="10 11" key="1">
    <citation type="submission" date="2018-04" db="EMBL/GenBank/DDBJ databases">
        <title>The genome of golden apple snail Pomacea canaliculata provides insight into stress tolerance and invasive adaptation.</title>
        <authorList>
            <person name="Liu C."/>
            <person name="Liu B."/>
            <person name="Ren Y."/>
            <person name="Zhang Y."/>
            <person name="Wang H."/>
            <person name="Li S."/>
            <person name="Jiang F."/>
            <person name="Yin L."/>
            <person name="Zhang G."/>
            <person name="Qian W."/>
            <person name="Fan W."/>
        </authorList>
    </citation>
    <scope>NUCLEOTIDE SEQUENCE [LARGE SCALE GENOMIC DNA]</scope>
    <source>
        <strain evidence="10">SZHN2017</strain>
        <tissue evidence="10">Muscle</tissue>
    </source>
</reference>
<proteinExistence type="predicted"/>
<keyword evidence="4" id="KW-0297">G-protein coupled receptor</keyword>
<dbReference type="GO" id="GO:0004930">
    <property type="term" value="F:G protein-coupled receptor activity"/>
    <property type="evidence" value="ECO:0007669"/>
    <property type="project" value="UniProtKB-KW"/>
</dbReference>
<evidence type="ECO:0000256" key="2">
    <source>
        <dbReference type="ARBA" id="ARBA00022692"/>
    </source>
</evidence>
<evidence type="ECO:0000256" key="8">
    <source>
        <dbReference type="SAM" id="Phobius"/>
    </source>
</evidence>
<dbReference type="InterPro" id="IPR017452">
    <property type="entry name" value="GPCR_Rhodpsn_7TM"/>
</dbReference>
<evidence type="ECO:0000256" key="3">
    <source>
        <dbReference type="ARBA" id="ARBA00022989"/>
    </source>
</evidence>
<name>A0A2T7P8X9_POMCA</name>
<dbReference type="PROSITE" id="PS50262">
    <property type="entry name" value="G_PROTEIN_RECEP_F1_2"/>
    <property type="match status" value="1"/>
</dbReference>
<feature type="transmembrane region" description="Helical" evidence="8">
    <location>
        <begin position="178"/>
        <end position="203"/>
    </location>
</feature>
<protein>
    <recommendedName>
        <fullName evidence="9">G-protein coupled receptors family 1 profile domain-containing protein</fullName>
    </recommendedName>
</protein>
<keyword evidence="5 8" id="KW-0472">Membrane</keyword>
<feature type="transmembrane region" description="Helical" evidence="8">
    <location>
        <begin position="30"/>
        <end position="50"/>
    </location>
</feature>
<feature type="transmembrane region" description="Helical" evidence="8">
    <location>
        <begin position="136"/>
        <end position="158"/>
    </location>
</feature>
<evidence type="ECO:0000256" key="5">
    <source>
        <dbReference type="ARBA" id="ARBA00023136"/>
    </source>
</evidence>
<sequence>MNLTSNITNQIDEDKVNYYIGIYTSFHNSYIWVIVALGVPGNIASLLTLTSMTMTTSIFYVTLLAGTDLLALVLKLVFHQLSNHNIPLYDVGCKFGLFVEVVSCYASWTLVLICFERFLAVCYPLKRNAYFTQTKAVAIAVVIAMMIFLCYLYAIILRQFDPDKLCGFFNGPPGFTQYWIWTASILYSLLPFVLLAVLTVFIIHSLRKHFRSRHTLHATSGVEQSFSRAEFAICVMMVAATVLNVPDVGGISDQGLTENTVHAEVRKESQPGVARGVERRE</sequence>
<dbReference type="Pfam" id="PF00001">
    <property type="entry name" value="7tm_1"/>
    <property type="match status" value="1"/>
</dbReference>
<dbReference type="EMBL" id="PZQS01000005">
    <property type="protein sequence ID" value="PVD29887.1"/>
    <property type="molecule type" value="Genomic_DNA"/>
</dbReference>
<dbReference type="GO" id="GO:0005886">
    <property type="term" value="C:plasma membrane"/>
    <property type="evidence" value="ECO:0007669"/>
    <property type="project" value="TreeGrafter"/>
</dbReference>
<evidence type="ECO:0000313" key="11">
    <source>
        <dbReference type="Proteomes" id="UP000245119"/>
    </source>
</evidence>
<evidence type="ECO:0000256" key="1">
    <source>
        <dbReference type="ARBA" id="ARBA00004141"/>
    </source>
</evidence>
<accession>A0A2T7P8X9</accession>
<keyword evidence="3 8" id="KW-1133">Transmembrane helix</keyword>
<dbReference type="Proteomes" id="UP000245119">
    <property type="component" value="Linkage Group LG5"/>
</dbReference>
<dbReference type="PROSITE" id="PS00237">
    <property type="entry name" value="G_PROTEIN_RECEP_F1_1"/>
    <property type="match status" value="1"/>
</dbReference>
<keyword evidence="6" id="KW-0675">Receptor</keyword>
<dbReference type="InterPro" id="IPR000276">
    <property type="entry name" value="GPCR_Rhodpsn"/>
</dbReference>
<keyword evidence="2 8" id="KW-0812">Transmembrane</keyword>
<comment type="subcellular location">
    <subcellularLocation>
        <location evidence="1">Membrane</location>
        <topology evidence="1">Multi-pass membrane protein</topology>
    </subcellularLocation>
</comment>
<dbReference type="OrthoDB" id="6068817at2759"/>
<dbReference type="AlphaFoldDB" id="A0A2T7P8X9"/>
<keyword evidence="11" id="KW-1185">Reference proteome</keyword>
<evidence type="ECO:0000259" key="9">
    <source>
        <dbReference type="PROSITE" id="PS50262"/>
    </source>
</evidence>
<gene>
    <name evidence="10" type="ORF">C0Q70_09144</name>
</gene>
<dbReference type="SUPFAM" id="SSF81321">
    <property type="entry name" value="Family A G protein-coupled receptor-like"/>
    <property type="match status" value="1"/>
</dbReference>
<dbReference type="CDD" id="cd00637">
    <property type="entry name" value="7tm_classA_rhodopsin-like"/>
    <property type="match status" value="1"/>
</dbReference>
<dbReference type="Gene3D" id="1.20.1070.10">
    <property type="entry name" value="Rhodopsin 7-helix transmembrane proteins"/>
    <property type="match status" value="1"/>
</dbReference>
<evidence type="ECO:0000313" key="10">
    <source>
        <dbReference type="EMBL" id="PVD29887.1"/>
    </source>
</evidence>
<evidence type="ECO:0000256" key="6">
    <source>
        <dbReference type="ARBA" id="ARBA00023170"/>
    </source>
</evidence>
<feature type="transmembrane region" description="Helical" evidence="8">
    <location>
        <begin position="97"/>
        <end position="115"/>
    </location>
</feature>
<feature type="transmembrane region" description="Helical" evidence="8">
    <location>
        <begin position="57"/>
        <end position="77"/>
    </location>
</feature>
<feature type="domain" description="G-protein coupled receptors family 1 profile" evidence="9">
    <location>
        <begin position="41"/>
        <end position="246"/>
    </location>
</feature>
<dbReference type="PANTHER" id="PTHR24243:SF230">
    <property type="entry name" value="G-PROTEIN COUPLED RECEPTORS FAMILY 1 PROFILE DOMAIN-CONTAINING PROTEIN"/>
    <property type="match status" value="1"/>
</dbReference>
<organism evidence="10 11">
    <name type="scientific">Pomacea canaliculata</name>
    <name type="common">Golden apple snail</name>
    <dbReference type="NCBI Taxonomy" id="400727"/>
    <lineage>
        <taxon>Eukaryota</taxon>
        <taxon>Metazoa</taxon>
        <taxon>Spiralia</taxon>
        <taxon>Lophotrochozoa</taxon>
        <taxon>Mollusca</taxon>
        <taxon>Gastropoda</taxon>
        <taxon>Caenogastropoda</taxon>
        <taxon>Architaenioglossa</taxon>
        <taxon>Ampullarioidea</taxon>
        <taxon>Ampullariidae</taxon>
        <taxon>Pomacea</taxon>
    </lineage>
</organism>